<evidence type="ECO:0000313" key="8">
    <source>
        <dbReference type="EMBL" id="MEE8659362.1"/>
    </source>
</evidence>
<dbReference type="EMBL" id="JAWJZY010000004">
    <property type="protein sequence ID" value="MEE8659362.1"/>
    <property type="molecule type" value="Genomic_DNA"/>
</dbReference>
<evidence type="ECO:0000256" key="1">
    <source>
        <dbReference type="ARBA" id="ARBA00004651"/>
    </source>
</evidence>
<feature type="transmembrane region" description="Helical" evidence="7">
    <location>
        <begin position="116"/>
        <end position="135"/>
    </location>
</feature>
<evidence type="ECO:0000256" key="5">
    <source>
        <dbReference type="ARBA" id="ARBA00022989"/>
    </source>
</evidence>
<keyword evidence="3" id="KW-1003">Cell membrane</keyword>
<evidence type="ECO:0000256" key="3">
    <source>
        <dbReference type="ARBA" id="ARBA00022475"/>
    </source>
</evidence>
<dbReference type="PANTHER" id="PTHR30509:SF9">
    <property type="entry name" value="MULTIDRUG RESISTANCE PROTEIN MDTO"/>
    <property type="match status" value="1"/>
</dbReference>
<evidence type="ECO:0000256" key="7">
    <source>
        <dbReference type="SAM" id="Phobius"/>
    </source>
</evidence>
<evidence type="ECO:0000256" key="4">
    <source>
        <dbReference type="ARBA" id="ARBA00022692"/>
    </source>
</evidence>
<feature type="transmembrane region" description="Helical" evidence="7">
    <location>
        <begin position="456"/>
        <end position="475"/>
    </location>
</feature>
<dbReference type="PANTHER" id="PTHR30509">
    <property type="entry name" value="P-HYDROXYBENZOIC ACID EFFLUX PUMP SUBUNIT-RELATED"/>
    <property type="match status" value="1"/>
</dbReference>
<keyword evidence="5 7" id="KW-1133">Transmembrane helix</keyword>
<feature type="transmembrane region" description="Helical" evidence="7">
    <location>
        <begin position="533"/>
        <end position="554"/>
    </location>
</feature>
<evidence type="ECO:0000313" key="9">
    <source>
        <dbReference type="Proteomes" id="UP001312908"/>
    </source>
</evidence>
<feature type="transmembrane region" description="Helical" evidence="7">
    <location>
        <begin position="91"/>
        <end position="110"/>
    </location>
</feature>
<keyword evidence="2" id="KW-0813">Transport</keyword>
<feature type="transmembrane region" description="Helical" evidence="7">
    <location>
        <begin position="403"/>
        <end position="421"/>
    </location>
</feature>
<dbReference type="RefSeq" id="WP_394820188.1">
    <property type="nucleotide sequence ID" value="NZ_JAWJZY010000004.1"/>
</dbReference>
<keyword evidence="9" id="KW-1185">Reference proteome</keyword>
<keyword evidence="4 7" id="KW-0812">Transmembrane</keyword>
<comment type="caution">
    <text evidence="8">The sequence shown here is derived from an EMBL/GenBank/DDBJ whole genome shotgun (WGS) entry which is preliminary data.</text>
</comment>
<organism evidence="8 9">
    <name type="scientific">Sorlinia euscelidii</name>
    <dbReference type="NCBI Taxonomy" id="3081148"/>
    <lineage>
        <taxon>Bacteria</taxon>
        <taxon>Pseudomonadati</taxon>
        <taxon>Pseudomonadota</taxon>
        <taxon>Alphaproteobacteria</taxon>
        <taxon>Acetobacterales</taxon>
        <taxon>Acetobacteraceae</taxon>
        <taxon>Sorlinia</taxon>
    </lineage>
</organism>
<name>A0ABU7U3F1_9PROT</name>
<proteinExistence type="predicted"/>
<comment type="subcellular location">
    <subcellularLocation>
        <location evidence="1">Cell membrane</location>
        <topology evidence="1">Multi-pass membrane protein</topology>
    </subcellularLocation>
</comment>
<reference evidence="8 9" key="1">
    <citation type="submission" date="2023-10" db="EMBL/GenBank/DDBJ databases">
        <title>Sorlinia euscelidii gen. nov., sp. nov., an acetic acid bacteria isolated from the gut of Euscelidius variegatus emitter.</title>
        <authorList>
            <person name="Michoud G."/>
            <person name="Marasco R."/>
            <person name="Seferji K."/>
            <person name="Gonella E."/>
            <person name="Garuglieri E."/>
            <person name="Alma A."/>
            <person name="Mapelli F."/>
            <person name="Borin S."/>
            <person name="Daffonchio D."/>
            <person name="Crotti E."/>
        </authorList>
    </citation>
    <scope>NUCLEOTIDE SEQUENCE [LARGE SCALE GENOMIC DNA]</scope>
    <source>
        <strain evidence="8 9">EV16P</strain>
    </source>
</reference>
<dbReference type="Pfam" id="PF04632">
    <property type="entry name" value="FUSC"/>
    <property type="match status" value="1"/>
</dbReference>
<accession>A0ABU7U3F1</accession>
<dbReference type="InterPro" id="IPR006726">
    <property type="entry name" value="PHBA_efflux_AaeB/fusaric-R"/>
</dbReference>
<keyword evidence="6 7" id="KW-0472">Membrane</keyword>
<evidence type="ECO:0000256" key="6">
    <source>
        <dbReference type="ARBA" id="ARBA00023136"/>
    </source>
</evidence>
<protein>
    <submittedName>
        <fullName evidence="8">FUSC family protein</fullName>
    </submittedName>
</protein>
<evidence type="ECO:0000256" key="2">
    <source>
        <dbReference type="ARBA" id="ARBA00022448"/>
    </source>
</evidence>
<dbReference type="Proteomes" id="UP001312908">
    <property type="component" value="Unassembled WGS sequence"/>
</dbReference>
<sequence length="723" mass="80681">MTVAERFFLLCATRLGRGRRLATDHDFRARWKWLYAPSPQAVEFAFRNTIAALVALAIALWMELDSPVWAPSTVWAVAQATRGESLSKARWRLAGTLLGGVASVLLIAAFPQEPWLFFPALALWVGSCAGLATFFSSYRAYAMTLAGYTCAIIALDASQAPDNVFFLAVSRSTYIGLGVVCEAAMGMIFSLQQEKRARIGIRRSLQGILDAVLKRAADVLGQDRSIALQGRELFGRILRLNSEVEYLEIEMGPHGHEGDHARADLAAVAVLLTRCLGMTARLAALKHREPRLNEMLARVREFVLTITPRLEQDAPLADILTELHLLRISCRDAAITPQTHDDTPASPFPSREDEVDMRVLYVSISEMLREIEDALLEYNASTHQIPRDRFRFHLPVHRDIREAVNNVIRVFSAIIICALFYEITAWPSGPLFISNLALICGLFATQENPVLGTTQFFRGALWSALIAGLLTMIFVPAFDTYETLILALFPPMFISGLARLNKPTTGVSSAFGLLMPTMLNIQNHQRLDEISFFNSAFAVVCAAAAAVLAFRIIIPFNPETERMRLRRQMLAELRALCHLQTLPDTRMWISGNLDRFAKLIRHAGSAPSPTVETYLRGTLATLTLGMNIIRLRALLNRDHLPDRARRAATLLLDRIERAHDEHVRSARVAGVALRRFRALEYSEADLMTRMELIRGIAYLVVIRAELQANAQFLDATRPVQLTG</sequence>
<gene>
    <name evidence="8" type="ORF">DOFOFD_10130</name>
</gene>